<keyword evidence="2" id="KW-1133">Transmembrane helix</keyword>
<dbReference type="EMBL" id="BORB01000009">
    <property type="protein sequence ID" value="GIN57066.1"/>
    <property type="molecule type" value="Genomic_DNA"/>
</dbReference>
<gene>
    <name evidence="3" type="ORF">J8TS2_13850</name>
</gene>
<evidence type="ECO:0000313" key="3">
    <source>
        <dbReference type="EMBL" id="GIN57066.1"/>
    </source>
</evidence>
<feature type="transmembrane region" description="Helical" evidence="2">
    <location>
        <begin position="21"/>
        <end position="39"/>
    </location>
</feature>
<feature type="compositionally biased region" description="Basic and acidic residues" evidence="1">
    <location>
        <begin position="112"/>
        <end position="134"/>
    </location>
</feature>
<evidence type="ECO:0000256" key="1">
    <source>
        <dbReference type="SAM" id="MobiDB-lite"/>
    </source>
</evidence>
<feature type="compositionally biased region" description="Basic and acidic residues" evidence="1">
    <location>
        <begin position="61"/>
        <end position="71"/>
    </location>
</feature>
<feature type="compositionally biased region" description="Basic and acidic residues" evidence="1">
    <location>
        <begin position="151"/>
        <end position="193"/>
    </location>
</feature>
<comment type="caution">
    <text evidence="3">The sequence shown here is derived from an EMBL/GenBank/DDBJ whole genome shotgun (WGS) entry which is preliminary data.</text>
</comment>
<evidence type="ECO:0000313" key="4">
    <source>
        <dbReference type="Proteomes" id="UP000679950"/>
    </source>
</evidence>
<reference evidence="3 4" key="1">
    <citation type="submission" date="2021-03" db="EMBL/GenBank/DDBJ databases">
        <title>Antimicrobial resistance genes in bacteria isolated from Japanese honey, and their potential for conferring macrolide and lincosamide resistance in the American foulbrood pathogen Paenibacillus larvae.</title>
        <authorList>
            <person name="Okamoto M."/>
            <person name="Kumagai M."/>
            <person name="Kanamori H."/>
            <person name="Takamatsu D."/>
        </authorList>
    </citation>
    <scope>NUCLEOTIDE SEQUENCE [LARGE SCALE GENOMIC DNA]</scope>
    <source>
        <strain evidence="3 4">J8TS2</strain>
    </source>
</reference>
<sequence>MRNYRKTEENESTDKSRTRRPFQLLILLYLFFFICSQLTSPTSASFQDVTTIRGTLSADPDMEHQQEEKESLLQSEGENSVDIADEGIEEDQSDEQERQGSGEVSETEEQDQESHKKEQSPNEKEGDQEEKTQDQDISQEASRPDANVVGDQEKQGIEIEAEQATKSEGRGETELDSTKDIIESDMQKLDPSE</sequence>
<proteinExistence type="predicted"/>
<dbReference type="Proteomes" id="UP000679950">
    <property type="component" value="Unassembled WGS sequence"/>
</dbReference>
<accession>A0ABQ4KGG6</accession>
<keyword evidence="2" id="KW-0472">Membrane</keyword>
<dbReference type="RefSeq" id="WP_212965917.1">
    <property type="nucleotide sequence ID" value="NZ_BORB01000009.1"/>
</dbReference>
<evidence type="ECO:0000256" key="2">
    <source>
        <dbReference type="SAM" id="Phobius"/>
    </source>
</evidence>
<keyword evidence="4" id="KW-1185">Reference proteome</keyword>
<feature type="compositionally biased region" description="Acidic residues" evidence="1">
    <location>
        <begin position="83"/>
        <end position="94"/>
    </location>
</feature>
<organism evidence="3 4">
    <name type="scientific">Lederbergia ruris</name>
    <dbReference type="NCBI Taxonomy" id="217495"/>
    <lineage>
        <taxon>Bacteria</taxon>
        <taxon>Bacillati</taxon>
        <taxon>Bacillota</taxon>
        <taxon>Bacilli</taxon>
        <taxon>Bacillales</taxon>
        <taxon>Bacillaceae</taxon>
        <taxon>Lederbergia</taxon>
    </lineage>
</organism>
<protein>
    <submittedName>
        <fullName evidence="3">Uncharacterized protein</fullName>
    </submittedName>
</protein>
<feature type="region of interest" description="Disordered" evidence="1">
    <location>
        <begin position="58"/>
        <end position="193"/>
    </location>
</feature>
<keyword evidence="2" id="KW-0812">Transmembrane</keyword>
<name>A0ABQ4KGG6_9BACI</name>